<proteinExistence type="predicted"/>
<reference evidence="2" key="1">
    <citation type="submission" date="2021-02" db="EMBL/GenBank/DDBJ databases">
        <authorList>
            <person name="Syme A R."/>
            <person name="Syme A R."/>
            <person name="Moolhuijzen P."/>
        </authorList>
    </citation>
    <scope>NUCLEOTIDE SEQUENCE</scope>
    <source>
        <strain evidence="2">W1-1</strain>
    </source>
</reference>
<feature type="compositionally biased region" description="Basic and acidic residues" evidence="1">
    <location>
        <begin position="78"/>
        <end position="116"/>
    </location>
</feature>
<dbReference type="SUPFAM" id="SSF46565">
    <property type="entry name" value="Chaperone J-domain"/>
    <property type="match status" value="1"/>
</dbReference>
<sequence>MPYPVYDGGPSDPFANIKAMLNELPGVAEGSRFSTHMSPPQHATEERIPSHLRETSSSYSYSNGTSSSHSSRSSSQYRTEKRMPRGERSHHRTEERVPHGERSHHRTEERGREQAHPQEGYTQAEFRDSQGNWYYEYTHTYHSFSGSSQPPPQPRRTHTARPRTPSYSSSSYTSSSSSSSSQDEYYPRPRPHSPPPSSSARDNYYTYPHPRARSPPPPPPQGTKPRNDLYDVLGISRSATAAEIKKAHRAMSLKWHPDRCGEGMKDRFTEIMAEINQANDVLGDEGKWAYYDKTGLMASDS</sequence>
<evidence type="ECO:0000313" key="3">
    <source>
        <dbReference type="Proteomes" id="UP000472372"/>
    </source>
</evidence>
<name>A0A6S6VXQ8_9PLEO</name>
<feature type="compositionally biased region" description="Pro residues" evidence="1">
    <location>
        <begin position="213"/>
        <end position="222"/>
    </location>
</feature>
<organism evidence="2 3">
    <name type="scientific">Pyrenophora teres f. teres</name>
    <dbReference type="NCBI Taxonomy" id="97479"/>
    <lineage>
        <taxon>Eukaryota</taxon>
        <taxon>Fungi</taxon>
        <taxon>Dikarya</taxon>
        <taxon>Ascomycota</taxon>
        <taxon>Pezizomycotina</taxon>
        <taxon>Dothideomycetes</taxon>
        <taxon>Pleosporomycetidae</taxon>
        <taxon>Pleosporales</taxon>
        <taxon>Pleosporineae</taxon>
        <taxon>Pleosporaceae</taxon>
        <taxon>Pyrenophora</taxon>
    </lineage>
</organism>
<dbReference type="CDD" id="cd06257">
    <property type="entry name" value="DnaJ"/>
    <property type="match status" value="1"/>
</dbReference>
<feature type="compositionally biased region" description="Low complexity" evidence="1">
    <location>
        <begin position="55"/>
        <end position="75"/>
    </location>
</feature>
<accession>A0A6S6VXQ8</accession>
<dbReference type="AlphaFoldDB" id="A0A6S6VXQ8"/>
<dbReference type="EMBL" id="HG992979">
    <property type="protein sequence ID" value="CAE7025199.1"/>
    <property type="molecule type" value="Genomic_DNA"/>
</dbReference>
<dbReference type="InterPro" id="IPR036869">
    <property type="entry name" value="J_dom_sf"/>
</dbReference>
<dbReference type="PROSITE" id="PS50076">
    <property type="entry name" value="DNAJ_2"/>
    <property type="match status" value="1"/>
</dbReference>
<feature type="region of interest" description="Disordered" evidence="1">
    <location>
        <begin position="30"/>
        <end position="127"/>
    </location>
</feature>
<feature type="compositionally biased region" description="Low complexity" evidence="1">
    <location>
        <begin position="162"/>
        <end position="181"/>
    </location>
</feature>
<dbReference type="InterPro" id="IPR001623">
    <property type="entry name" value="DnaJ_domain"/>
</dbReference>
<protein>
    <submittedName>
        <fullName evidence="2">Chaperone protein DnaJ</fullName>
    </submittedName>
</protein>
<dbReference type="Proteomes" id="UP000472372">
    <property type="component" value="Chromosome 3"/>
</dbReference>
<feature type="compositionally biased region" description="Basic and acidic residues" evidence="1">
    <location>
        <begin position="43"/>
        <end position="54"/>
    </location>
</feature>
<dbReference type="Gene3D" id="1.10.287.110">
    <property type="entry name" value="DnaJ domain"/>
    <property type="match status" value="1"/>
</dbReference>
<evidence type="ECO:0000313" key="2">
    <source>
        <dbReference type="EMBL" id="CAE7025199.1"/>
    </source>
</evidence>
<dbReference type="PANTHER" id="PTHR24074">
    <property type="entry name" value="CO-CHAPERONE PROTEIN DJLA"/>
    <property type="match status" value="1"/>
</dbReference>
<feature type="region of interest" description="Disordered" evidence="1">
    <location>
        <begin position="141"/>
        <end position="228"/>
    </location>
</feature>
<dbReference type="PRINTS" id="PR00625">
    <property type="entry name" value="JDOMAIN"/>
</dbReference>
<gene>
    <name evidence="2" type="ORF">PTTW11_03875</name>
</gene>
<dbReference type="SMART" id="SM00271">
    <property type="entry name" value="DnaJ"/>
    <property type="match status" value="1"/>
</dbReference>
<dbReference type="Pfam" id="PF00226">
    <property type="entry name" value="DnaJ"/>
    <property type="match status" value="1"/>
</dbReference>
<dbReference type="InterPro" id="IPR050817">
    <property type="entry name" value="DjlA_DnaK_co-chaperone"/>
</dbReference>
<evidence type="ECO:0000256" key="1">
    <source>
        <dbReference type="SAM" id="MobiDB-lite"/>
    </source>
</evidence>